<evidence type="ECO:0000313" key="4">
    <source>
        <dbReference type="EMBL" id="CAC5405225.1"/>
    </source>
</evidence>
<evidence type="ECO:0000313" key="5">
    <source>
        <dbReference type="Proteomes" id="UP000507470"/>
    </source>
</evidence>
<dbReference type="CDD" id="cd10229">
    <property type="entry name" value="ASKHA_NBD_HSP70_HSPA12"/>
    <property type="match status" value="2"/>
</dbReference>
<protein>
    <recommendedName>
        <fullName evidence="6">HSPA12A</fullName>
    </recommendedName>
</protein>
<dbReference type="PANTHER" id="PTHR14187">
    <property type="entry name" value="ALPHA KINASE/ELONGATION FACTOR 2 KINASE"/>
    <property type="match status" value="1"/>
</dbReference>
<comment type="similarity">
    <text evidence="1">Belongs to the heat shock protein 70 family.</text>
</comment>
<dbReference type="InterPro" id="IPR013126">
    <property type="entry name" value="Hsp_70_fam"/>
</dbReference>
<evidence type="ECO:0000256" key="1">
    <source>
        <dbReference type="ARBA" id="ARBA00007381"/>
    </source>
</evidence>
<reference evidence="4 5" key="1">
    <citation type="submission" date="2020-06" db="EMBL/GenBank/DDBJ databases">
        <authorList>
            <person name="Li R."/>
            <person name="Bekaert M."/>
        </authorList>
    </citation>
    <scope>NUCLEOTIDE SEQUENCE [LARGE SCALE GENOMIC DNA]</scope>
    <source>
        <strain evidence="5">wild</strain>
    </source>
</reference>
<dbReference type="GO" id="GO:0140662">
    <property type="term" value="F:ATP-dependent protein folding chaperone"/>
    <property type="evidence" value="ECO:0007669"/>
    <property type="project" value="InterPro"/>
</dbReference>
<dbReference type="Gene3D" id="3.30.420.40">
    <property type="match status" value="2"/>
</dbReference>
<dbReference type="AlphaFoldDB" id="A0A6J8DAX5"/>
<evidence type="ECO:0008006" key="6">
    <source>
        <dbReference type="Google" id="ProtNLM"/>
    </source>
</evidence>
<accession>A0A6J8DAX5</accession>
<dbReference type="Pfam" id="PF00012">
    <property type="entry name" value="HSP70"/>
    <property type="match status" value="1"/>
</dbReference>
<keyword evidence="3" id="KW-0067">ATP-binding</keyword>
<dbReference type="EMBL" id="CACVKT020007113">
    <property type="protein sequence ID" value="CAC5405225.1"/>
    <property type="molecule type" value="Genomic_DNA"/>
</dbReference>
<evidence type="ECO:0000256" key="3">
    <source>
        <dbReference type="ARBA" id="ARBA00022840"/>
    </source>
</evidence>
<gene>
    <name evidence="4" type="ORF">MCOR_38936</name>
</gene>
<dbReference type="OrthoDB" id="6138209at2759"/>
<keyword evidence="5" id="KW-1185">Reference proteome</keyword>
<evidence type="ECO:0000256" key="2">
    <source>
        <dbReference type="ARBA" id="ARBA00022741"/>
    </source>
</evidence>
<dbReference type="Proteomes" id="UP000507470">
    <property type="component" value="Unassembled WGS sequence"/>
</dbReference>
<dbReference type="PANTHER" id="PTHR14187:SF5">
    <property type="entry name" value="HEAT SHOCK 70 KDA PROTEIN 12A"/>
    <property type="match status" value="1"/>
</dbReference>
<dbReference type="GO" id="GO:0005524">
    <property type="term" value="F:ATP binding"/>
    <property type="evidence" value="ECO:0007669"/>
    <property type="project" value="UniProtKB-KW"/>
</dbReference>
<sequence length="1121" mass="126413">MAGMFVEDDTIIVAAIDFGTTYSGWAFSFRDRYQNDPLDIQTHSGWKSGDGLTTPKVPTCILFDKDGHFCSFGYEAERMYAELLEEDSADGWKFFSRFKMCLFRDDDGLAQCHSALRIESRRILNRFKLKDVNGNKMLALTVFSESLKFLKNNFMKLLEMRIPSVPMHYISWVLTVPAIWTDKAKEFMRLAALEAGIPGARLSLAYEPEAAALFCKKFNCQTKGPNIQSAFDAGESFLVLDCGGGTVDITTYQITENGKMREVHHPTGGPWGGMMVDGAFLEFMEGIFGTSVWLHFVRNNIEDYLELKWHFEAKKRTVGEQNKRKDEKIKIPQSLFDIYEEINHKKFDNVGGVVRAKDKIKFSTEIMVKLFDETTSIIADHLYKLLKYPALSNIRTVLMVGGFSDCILLCDKVKKYLSDMPISVICPDDAVLSVVKGAVIFGNSRELIQERVCPRTYGIACNVPYDSEQPYISLQNYDGQTVSTNVFKTLYDSKVSNTKLLSTHVTLDIRILEISNMSTENSNVNEYTLELQDYSTLDTKGDADDDVSSIDEFEDAVEYLEDTDTLLSALELENLIEAVDGINSVTNISMPIDTSEVSNTLQYDDIEVSSSLDDLEIPKQPTCTEDGNVVVVAIDFGTTYSGWAFSLLKKFKDDKLDIQTNNGWKSGDGLVTPKVPTCILYNENEEFNSFGYEAESRYAELIDDNRAGDWRYFSRFKMSLFCDDNAGIPGTQLTLAYEPEAAALYCRESTYQRKGQLIGPISAFGTGESLLILDCGGGTIDITTYEIMTNGRLKELHEPTGGPWGGTIVDKAFMKFIEDIFGIEVWEKYKHEYKVEVLDIQRHFELKKRTVGESSERSELFLQFPRSLFDKYEEFYSKPFTTENGVSRHRDKLRIPRENIISLFDESTTAIINHTRELLQRPCLVKVKTILLIGGFSDSAILRNKVIKEFSEMTVMCPDDAVLSVVKGAVIFGNTPGLIQERVSPLTYGIACNVPFDADKHPKPLLKYCDNRALCSCVFQVLVRKGDTVIIGKNDFETIFHPTRAHDRKATICVYTSTENDPMYTFGPYVQELGILELDIPDTGLGKFREIKVCLIFKSTELTVIAKEGDNLVSGKFNCLG</sequence>
<dbReference type="SUPFAM" id="SSF53067">
    <property type="entry name" value="Actin-like ATPase domain"/>
    <property type="match status" value="3"/>
</dbReference>
<dbReference type="InterPro" id="IPR043129">
    <property type="entry name" value="ATPase_NBD"/>
</dbReference>
<keyword evidence="2" id="KW-0547">Nucleotide-binding</keyword>
<proteinExistence type="inferred from homology"/>
<organism evidence="4 5">
    <name type="scientific">Mytilus coruscus</name>
    <name type="common">Sea mussel</name>
    <dbReference type="NCBI Taxonomy" id="42192"/>
    <lineage>
        <taxon>Eukaryota</taxon>
        <taxon>Metazoa</taxon>
        <taxon>Spiralia</taxon>
        <taxon>Lophotrochozoa</taxon>
        <taxon>Mollusca</taxon>
        <taxon>Bivalvia</taxon>
        <taxon>Autobranchia</taxon>
        <taxon>Pteriomorphia</taxon>
        <taxon>Mytilida</taxon>
        <taxon>Mytiloidea</taxon>
        <taxon>Mytilidae</taxon>
        <taxon>Mytilinae</taxon>
        <taxon>Mytilus</taxon>
    </lineage>
</organism>
<name>A0A6J8DAX5_MYTCO</name>